<name>V4RN30_9CAUL</name>
<feature type="chain" id="PRO_5004725873" description="Beta-hexosaminidase bacterial type N-terminal domain-containing protein" evidence="1">
    <location>
        <begin position="19"/>
        <end position="750"/>
    </location>
</feature>
<dbReference type="RefSeq" id="WP_018082553.1">
    <property type="nucleotide sequence ID" value="NZ_AWGB01000011.1"/>
</dbReference>
<dbReference type="EMBL" id="AWGB01000011">
    <property type="protein sequence ID" value="ESQ92653.1"/>
    <property type="molecule type" value="Genomic_DNA"/>
</dbReference>
<reference evidence="2 3" key="1">
    <citation type="journal article" date="2014" name="Nature">
        <title>Sequential evolution of bacterial morphology by co-option of a developmental regulator.</title>
        <authorList>
            <person name="Jiang C."/>
            <person name="Brown P.J."/>
            <person name="Ducret A."/>
            <person name="Brun Y.V."/>
        </authorList>
    </citation>
    <scope>NUCLEOTIDE SEQUENCE [LARGE SCALE GENOMIC DNA]</scope>
    <source>
        <strain evidence="2 3">DSM 16100</strain>
    </source>
</reference>
<accession>V4RN30</accession>
<dbReference type="AlphaFoldDB" id="V4RN30"/>
<evidence type="ECO:0000313" key="3">
    <source>
        <dbReference type="Proteomes" id="UP000017837"/>
    </source>
</evidence>
<comment type="caution">
    <text evidence="2">The sequence shown here is derived from an EMBL/GenBank/DDBJ whole genome shotgun (WGS) entry which is preliminary data.</text>
</comment>
<keyword evidence="1" id="KW-0732">Signal</keyword>
<keyword evidence="3" id="KW-1185">Reference proteome</keyword>
<protein>
    <recommendedName>
        <fullName evidence="4">Beta-hexosaminidase bacterial type N-terminal domain-containing protein</fullName>
    </recommendedName>
</protein>
<evidence type="ECO:0008006" key="4">
    <source>
        <dbReference type="Google" id="ProtNLM"/>
    </source>
</evidence>
<dbReference type="STRING" id="1121022.GCA_000376105_02887"/>
<dbReference type="PATRIC" id="fig|1121022.4.peg.1499"/>
<gene>
    <name evidence="2" type="ORF">ABENE_07485</name>
</gene>
<sequence>MWRGLILLVLLLAQPALARENGVITAPHATSQALAAVTLLEARQVYGSVVVARRDEVAGLLSGADKALWHTRLKALPPLTPEAYTVMRIGDRLIVAGDDDRGILFGVGYMLRKGPAAPETHAAPQMAFRAHQIGYRFKNNSYDAFTLAMFEQQVRDLAVFGANGVQWIAPVSDDASASPLFTTAPLDMAIGVSGLMKTYGLDFDLYYPQMGDDYTKPATRAVELARFEDLVKRLPKVDALYIPGGDPGHTQPDVLFPLVAAEVAILHRYHPKATVWLSAQGFDKAQYERFYALLAKEPDWLTGVFFGPQSRDPLPVQRARIPARYKLIFYPDIAHTMHAQFPVPQWDPAFALTEGREPVNPQPRAQSHIVRHFAGDIDGFVTYSEGVNDDVNKMVWSQLGWHANTDSDAILADYGRYFLGDPGFAEALTALERNWDGPVAGNDGIEPTLALFEHMAPAHPDNWRFEMAWYRATYDAYVRRRVMAERVREAQAYAALRTGDMPAARLALAATDTADITALRTRLFELAGKLYSHIGLQLSVKLYGASAIERGANLDRVDVSLNDRVWLTRQMDEIEALKAPLQRSVRLKALAGGDVTPPGGFYDDLGDPGHEPHLVRGPGFASDPEMYESAIDGIADMTPDDGWRKAWVTYAETLYEVPITLRYDRLDPETAYRLKIVYAGEGYALPIRLTANGVVLRDFSERTSNPMTVELDVPQALTRHGELTLEWTRPDGLGGSGRGHQVAQVWLLPR</sequence>
<evidence type="ECO:0000313" key="2">
    <source>
        <dbReference type="EMBL" id="ESQ92653.1"/>
    </source>
</evidence>
<proteinExistence type="predicted"/>
<feature type="signal peptide" evidence="1">
    <location>
        <begin position="1"/>
        <end position="18"/>
    </location>
</feature>
<dbReference type="Proteomes" id="UP000017837">
    <property type="component" value="Unassembled WGS sequence"/>
</dbReference>
<dbReference type="eggNOG" id="COG3518">
    <property type="taxonomic scope" value="Bacteria"/>
</dbReference>
<evidence type="ECO:0000256" key="1">
    <source>
        <dbReference type="SAM" id="SignalP"/>
    </source>
</evidence>
<organism evidence="2 3">
    <name type="scientific">Asticcacaulis benevestitus DSM 16100 = ATCC BAA-896</name>
    <dbReference type="NCBI Taxonomy" id="1121022"/>
    <lineage>
        <taxon>Bacteria</taxon>
        <taxon>Pseudomonadati</taxon>
        <taxon>Pseudomonadota</taxon>
        <taxon>Alphaproteobacteria</taxon>
        <taxon>Caulobacterales</taxon>
        <taxon>Caulobacteraceae</taxon>
        <taxon>Asticcacaulis</taxon>
    </lineage>
</organism>